<name>A0A3M7PFM4_BRAPC</name>
<reference evidence="3 4" key="1">
    <citation type="journal article" date="2018" name="Sci. Rep.">
        <title>Genomic signatures of local adaptation to the degree of environmental predictability in rotifers.</title>
        <authorList>
            <person name="Franch-Gras L."/>
            <person name="Hahn C."/>
            <person name="Garcia-Roger E.M."/>
            <person name="Carmona M.J."/>
            <person name="Serra M."/>
            <person name="Gomez A."/>
        </authorList>
    </citation>
    <scope>NUCLEOTIDE SEQUENCE [LARGE SCALE GENOMIC DNA]</scope>
    <source>
        <strain evidence="3">HYR1</strain>
    </source>
</reference>
<sequence length="185" mass="21412">MIAPTGTSSVVVVEIDTRKGPFKTLFESSISNQTEQAVQFWKTLTLSPHIESSLYSKEISQLIKPNTLKPIKIDNSKKPVQKDPKTEAFLKQTEIMNQMDEMIRLQKKVEKIENIKQLHKTRKEKTNQLNVMSRTALIKSETESRWFNHLNDSHGSGKESLINEHDYEIDEKDLNDELLVKELFD</sequence>
<accession>A0A3M7PFM4</accession>
<dbReference type="GO" id="GO:0060271">
    <property type="term" value="P:cilium assembly"/>
    <property type="evidence" value="ECO:0007669"/>
    <property type="project" value="InterPro"/>
</dbReference>
<dbReference type="InterPro" id="IPR040681">
    <property type="entry name" value="HOATZ-like"/>
</dbReference>
<organism evidence="3 4">
    <name type="scientific">Brachionus plicatilis</name>
    <name type="common">Marine rotifer</name>
    <name type="synonym">Brachionus muelleri</name>
    <dbReference type="NCBI Taxonomy" id="10195"/>
    <lineage>
        <taxon>Eukaryota</taxon>
        <taxon>Metazoa</taxon>
        <taxon>Spiralia</taxon>
        <taxon>Gnathifera</taxon>
        <taxon>Rotifera</taxon>
        <taxon>Eurotatoria</taxon>
        <taxon>Monogononta</taxon>
        <taxon>Pseudotrocha</taxon>
        <taxon>Ploima</taxon>
        <taxon>Brachionidae</taxon>
        <taxon>Brachionus</taxon>
    </lineage>
</organism>
<dbReference type="Pfam" id="PF17664">
    <property type="entry name" value="HOATZ-like"/>
    <property type="match status" value="1"/>
</dbReference>
<evidence type="ECO:0000313" key="4">
    <source>
        <dbReference type="Proteomes" id="UP000276133"/>
    </source>
</evidence>
<dbReference type="OrthoDB" id="10347190at2759"/>
<dbReference type="AlphaFoldDB" id="A0A3M7PFM4"/>
<dbReference type="Proteomes" id="UP000276133">
    <property type="component" value="Unassembled WGS sequence"/>
</dbReference>
<keyword evidence="4" id="KW-1185">Reference proteome</keyword>
<dbReference type="EMBL" id="REGN01011145">
    <property type="protein sequence ID" value="RMZ97852.1"/>
    <property type="molecule type" value="Genomic_DNA"/>
</dbReference>
<dbReference type="PANTHER" id="PTHR47231">
    <property type="entry name" value="UPF0722 PROTEIN C11ORF88"/>
    <property type="match status" value="1"/>
</dbReference>
<dbReference type="PANTHER" id="PTHR47231:SF1">
    <property type="entry name" value="CILIA- AND FLAGELLA-ASSOCIATED PROTEIN HOATZ"/>
    <property type="match status" value="1"/>
</dbReference>
<evidence type="ECO:0000313" key="3">
    <source>
        <dbReference type="EMBL" id="RMZ97852.1"/>
    </source>
</evidence>
<comment type="caution">
    <text evidence="3">The sequence shown here is derived from an EMBL/GenBank/DDBJ whole genome shotgun (WGS) entry which is preliminary data.</text>
</comment>
<evidence type="ECO:0000256" key="1">
    <source>
        <dbReference type="ARBA" id="ARBA00023451"/>
    </source>
</evidence>
<protein>
    <recommendedName>
        <fullName evidence="2">Cilia- and flagella-associated protein HOATZ</fullName>
    </recommendedName>
</protein>
<gene>
    <name evidence="3" type="ORF">BpHYR1_019446</name>
</gene>
<proteinExistence type="inferred from homology"/>
<comment type="similarity">
    <text evidence="1">Belongs to the HOATZ family.</text>
</comment>
<evidence type="ECO:0000256" key="2">
    <source>
        <dbReference type="ARBA" id="ARBA00023657"/>
    </source>
</evidence>